<gene>
    <name evidence="1" type="ORF">GQR91_00090</name>
    <name evidence="2" type="ORF">SAMN05216557_104152</name>
</gene>
<keyword evidence="3" id="KW-1185">Reference proteome</keyword>
<reference evidence="1 4" key="2">
    <citation type="submission" date="2019-12" db="EMBL/GenBank/DDBJ databases">
        <authorList>
            <person name="Zheng J."/>
        </authorList>
    </citation>
    <scope>NUCLEOTIDE SEQUENCE [LARGE SCALE GENOMIC DNA]</scope>
    <source>
        <strain evidence="1 4">DSM 27347</strain>
    </source>
</reference>
<evidence type="ECO:0000313" key="4">
    <source>
        <dbReference type="Proteomes" id="UP000436801"/>
    </source>
</evidence>
<accession>A0A1G7MDP2</accession>
<dbReference type="PANTHER" id="PTHR12993">
    <property type="entry name" value="N-ACETYLGLUCOSAMINYL-PHOSPHATIDYLINOSITOL DE-N-ACETYLASE-RELATED"/>
    <property type="match status" value="1"/>
</dbReference>
<proteinExistence type="predicted"/>
<evidence type="ECO:0000313" key="3">
    <source>
        <dbReference type="Proteomes" id="UP000323502"/>
    </source>
</evidence>
<dbReference type="AlphaFoldDB" id="A0A1G7MDP2"/>
<name>A0A1G7MDP2_9SPHN</name>
<dbReference type="RefSeq" id="WP_149682508.1">
    <property type="nucleotide sequence ID" value="NZ_FNBI01000004.1"/>
</dbReference>
<dbReference type="Pfam" id="PF02585">
    <property type="entry name" value="PIG-L"/>
    <property type="match status" value="1"/>
</dbReference>
<dbReference type="InterPro" id="IPR024078">
    <property type="entry name" value="LmbE-like_dom_sf"/>
</dbReference>
<dbReference type="SUPFAM" id="SSF102588">
    <property type="entry name" value="LmbE-like"/>
    <property type="match status" value="1"/>
</dbReference>
<reference evidence="2 3" key="1">
    <citation type="submission" date="2016-10" db="EMBL/GenBank/DDBJ databases">
        <authorList>
            <person name="Varghese N."/>
            <person name="Submissions S."/>
        </authorList>
    </citation>
    <scope>NUCLEOTIDE SEQUENCE [LARGE SCALE GENOMIC DNA]</scope>
    <source>
        <strain evidence="2 3">S7-754</strain>
    </source>
</reference>
<dbReference type="Proteomes" id="UP000323502">
    <property type="component" value="Unassembled WGS sequence"/>
</dbReference>
<evidence type="ECO:0000313" key="2">
    <source>
        <dbReference type="EMBL" id="SDF59927.1"/>
    </source>
</evidence>
<dbReference type="EMBL" id="FNBI01000004">
    <property type="protein sequence ID" value="SDF59927.1"/>
    <property type="molecule type" value="Genomic_DNA"/>
</dbReference>
<sequence>MKTPKSLLVVAPHPDDEAIAAHALVARLRRRGVAVQVLVVTDGRASHPGSAAWPRARLVAERRRETRAAMRRIGVAAGAVTFLNLPDGDLAAHAGKVRHGIGRAAARVRRPAAALVPAIDDDHADHRVVAACAAQVAVPGLRWFAYPVWPAGNRLPGAKPMPLTAQERLAKRHAIRRYATQTGRITDDPAGFTMTRAQIAAFSRPQECFVAVRR</sequence>
<evidence type="ECO:0000313" key="1">
    <source>
        <dbReference type="EMBL" id="MWC42064.1"/>
    </source>
</evidence>
<protein>
    <submittedName>
        <fullName evidence="2">N-acetylglucosaminyl deacetylase, LmbE family</fullName>
    </submittedName>
    <submittedName>
        <fullName evidence="1">PIG-L family deacetylase</fullName>
    </submittedName>
</protein>
<dbReference type="PANTHER" id="PTHR12993:SF29">
    <property type="entry name" value="BLR3841 PROTEIN"/>
    <property type="match status" value="1"/>
</dbReference>
<dbReference type="Gene3D" id="3.40.50.10320">
    <property type="entry name" value="LmbE-like"/>
    <property type="match status" value="1"/>
</dbReference>
<dbReference type="InterPro" id="IPR003737">
    <property type="entry name" value="GlcNAc_PI_deacetylase-related"/>
</dbReference>
<dbReference type="EMBL" id="WSUT01000001">
    <property type="protein sequence ID" value="MWC42064.1"/>
    <property type="molecule type" value="Genomic_DNA"/>
</dbReference>
<dbReference type="Proteomes" id="UP000436801">
    <property type="component" value="Unassembled WGS sequence"/>
</dbReference>
<dbReference type="OrthoDB" id="9790023at2"/>
<organism evidence="2 3">
    <name type="scientific">Sphingomonas carotinifaciens</name>
    <dbReference type="NCBI Taxonomy" id="1166323"/>
    <lineage>
        <taxon>Bacteria</taxon>
        <taxon>Pseudomonadati</taxon>
        <taxon>Pseudomonadota</taxon>
        <taxon>Alphaproteobacteria</taxon>
        <taxon>Sphingomonadales</taxon>
        <taxon>Sphingomonadaceae</taxon>
        <taxon>Sphingomonas</taxon>
    </lineage>
</organism>
<dbReference type="GO" id="GO:0016811">
    <property type="term" value="F:hydrolase activity, acting on carbon-nitrogen (but not peptide) bonds, in linear amides"/>
    <property type="evidence" value="ECO:0007669"/>
    <property type="project" value="TreeGrafter"/>
</dbReference>